<keyword evidence="2" id="KW-1185">Reference proteome</keyword>
<name>A0A176VZ61_MARPO</name>
<organism evidence="1 2">
    <name type="scientific">Marchantia polymorpha subsp. ruderalis</name>
    <dbReference type="NCBI Taxonomy" id="1480154"/>
    <lineage>
        <taxon>Eukaryota</taxon>
        <taxon>Viridiplantae</taxon>
        <taxon>Streptophyta</taxon>
        <taxon>Embryophyta</taxon>
        <taxon>Marchantiophyta</taxon>
        <taxon>Marchantiopsida</taxon>
        <taxon>Marchantiidae</taxon>
        <taxon>Marchantiales</taxon>
        <taxon>Marchantiaceae</taxon>
        <taxon>Marchantia</taxon>
    </lineage>
</organism>
<gene>
    <name evidence="1" type="ORF">AXG93_1543s1220</name>
</gene>
<evidence type="ECO:0000313" key="2">
    <source>
        <dbReference type="Proteomes" id="UP000077202"/>
    </source>
</evidence>
<comment type="caution">
    <text evidence="1">The sequence shown here is derived from an EMBL/GenBank/DDBJ whole genome shotgun (WGS) entry which is preliminary data.</text>
</comment>
<accession>A0A176VZ61</accession>
<protein>
    <submittedName>
        <fullName evidence="1">Uncharacterized protein</fullName>
    </submittedName>
</protein>
<dbReference type="AlphaFoldDB" id="A0A176VZ61"/>
<dbReference type="EMBL" id="LVLJ01002329">
    <property type="protein sequence ID" value="OAE25505.1"/>
    <property type="molecule type" value="Genomic_DNA"/>
</dbReference>
<dbReference type="Proteomes" id="UP000077202">
    <property type="component" value="Unassembled WGS sequence"/>
</dbReference>
<evidence type="ECO:0000313" key="1">
    <source>
        <dbReference type="EMBL" id="OAE25505.1"/>
    </source>
</evidence>
<sequence length="113" mass="12447">MRWKGLGLNPAVQPYSSTCKISAAGTASDPTNNKTQLGNEHFWRDRQREKFRGLTNLALSSADPRIRIDPEMVTGSEIVCTNRMGWSPEQTAASEELLDETPELTGVTLGLAR</sequence>
<reference evidence="1" key="1">
    <citation type="submission" date="2016-03" db="EMBL/GenBank/DDBJ databases">
        <title>Mechanisms controlling the formation of the plant cell surface in tip-growing cells are functionally conserved among land plants.</title>
        <authorList>
            <person name="Honkanen S."/>
            <person name="Jones V.A."/>
            <person name="Morieri G."/>
            <person name="Champion C."/>
            <person name="Hetherington A.J."/>
            <person name="Kelly S."/>
            <person name="Saint-Marcoux D."/>
            <person name="Proust H."/>
            <person name="Prescott H."/>
            <person name="Dolan L."/>
        </authorList>
    </citation>
    <scope>NUCLEOTIDE SEQUENCE [LARGE SCALE GENOMIC DNA]</scope>
    <source>
        <tissue evidence="1">Whole gametophyte</tissue>
    </source>
</reference>
<proteinExistence type="predicted"/>